<protein>
    <submittedName>
        <fullName evidence="2">Uncharacterized protein</fullName>
    </submittedName>
</protein>
<sequence>MAVSWATSLKGVSRVAVEAFVLTVIIAQAICWLSGWPLLMHTGSESGSSADVAGLPGDRVLALSPAIQDMMQQVGVMHSACYEEGRANEHAFVICIGRADCANAKAQGKTRLISAPHVLDSPEGKRKVLEVTHAVLSHVARLEQTSNLKVLVEKISALGLACDDFLIAAPH</sequence>
<dbReference type="VEuPathDB" id="ToxoDB:cyc_00959"/>
<keyword evidence="1" id="KW-1133">Transmembrane helix</keyword>
<keyword evidence="3" id="KW-1185">Reference proteome</keyword>
<dbReference type="EMBL" id="JROU02000216">
    <property type="protein sequence ID" value="OEH79977.1"/>
    <property type="molecule type" value="Genomic_DNA"/>
</dbReference>
<dbReference type="InParanoid" id="A0A1D3D957"/>
<evidence type="ECO:0000313" key="2">
    <source>
        <dbReference type="EMBL" id="OEH79977.1"/>
    </source>
</evidence>
<evidence type="ECO:0000256" key="1">
    <source>
        <dbReference type="SAM" id="Phobius"/>
    </source>
</evidence>
<keyword evidence="1" id="KW-0472">Membrane</keyword>
<evidence type="ECO:0000313" key="3">
    <source>
        <dbReference type="Proteomes" id="UP000095192"/>
    </source>
</evidence>
<dbReference type="Proteomes" id="UP000095192">
    <property type="component" value="Unassembled WGS sequence"/>
</dbReference>
<keyword evidence="1" id="KW-0812">Transmembrane</keyword>
<dbReference type="AlphaFoldDB" id="A0A1D3D957"/>
<organism evidence="2 3">
    <name type="scientific">Cyclospora cayetanensis</name>
    <dbReference type="NCBI Taxonomy" id="88456"/>
    <lineage>
        <taxon>Eukaryota</taxon>
        <taxon>Sar</taxon>
        <taxon>Alveolata</taxon>
        <taxon>Apicomplexa</taxon>
        <taxon>Conoidasida</taxon>
        <taxon>Coccidia</taxon>
        <taxon>Eucoccidiorida</taxon>
        <taxon>Eimeriorina</taxon>
        <taxon>Eimeriidae</taxon>
        <taxon>Cyclospora</taxon>
    </lineage>
</organism>
<gene>
    <name evidence="2" type="ORF">cyc_00959</name>
</gene>
<reference evidence="2 3" key="1">
    <citation type="journal article" date="2016" name="BMC Genomics">
        <title>Comparative genomics reveals Cyclospora cayetanensis possesses coccidia-like metabolism and invasion components but unique surface antigens.</title>
        <authorList>
            <person name="Liu S."/>
            <person name="Wang L."/>
            <person name="Zheng H."/>
            <person name="Xu Z."/>
            <person name="Roellig D.M."/>
            <person name="Li N."/>
            <person name="Frace M.A."/>
            <person name="Tang K."/>
            <person name="Arrowood M.J."/>
            <person name="Moss D.M."/>
            <person name="Zhang L."/>
            <person name="Feng Y."/>
            <person name="Xiao L."/>
        </authorList>
    </citation>
    <scope>NUCLEOTIDE SEQUENCE [LARGE SCALE GENOMIC DNA]</scope>
    <source>
        <strain evidence="2 3">CHN_HEN01</strain>
    </source>
</reference>
<name>A0A1D3D957_9EIME</name>
<proteinExistence type="predicted"/>
<accession>A0A1D3D957</accession>
<dbReference type="VEuPathDB" id="ToxoDB:LOC34618045"/>
<feature type="transmembrane region" description="Helical" evidence="1">
    <location>
        <begin position="20"/>
        <end position="39"/>
    </location>
</feature>
<comment type="caution">
    <text evidence="2">The sequence shown here is derived from an EMBL/GenBank/DDBJ whole genome shotgun (WGS) entry which is preliminary data.</text>
</comment>